<protein>
    <submittedName>
        <fullName evidence="2">(rape) hypothetical protein</fullName>
    </submittedName>
</protein>
<accession>A0A816YS20</accession>
<dbReference type="Proteomes" id="UP001295469">
    <property type="component" value="Chromosome A07"/>
</dbReference>
<organism evidence="2">
    <name type="scientific">Brassica napus</name>
    <name type="common">Rape</name>
    <dbReference type="NCBI Taxonomy" id="3708"/>
    <lineage>
        <taxon>Eukaryota</taxon>
        <taxon>Viridiplantae</taxon>
        <taxon>Streptophyta</taxon>
        <taxon>Embryophyta</taxon>
        <taxon>Tracheophyta</taxon>
        <taxon>Spermatophyta</taxon>
        <taxon>Magnoliopsida</taxon>
        <taxon>eudicotyledons</taxon>
        <taxon>Gunneridae</taxon>
        <taxon>Pentapetalae</taxon>
        <taxon>rosids</taxon>
        <taxon>malvids</taxon>
        <taxon>Brassicales</taxon>
        <taxon>Brassicaceae</taxon>
        <taxon>Brassiceae</taxon>
        <taxon>Brassica</taxon>
    </lineage>
</organism>
<name>A0A816YS20_BRANA</name>
<reference evidence="2" key="1">
    <citation type="submission" date="2021-01" db="EMBL/GenBank/DDBJ databases">
        <authorList>
            <consortium name="Genoscope - CEA"/>
            <person name="William W."/>
        </authorList>
    </citation>
    <scope>NUCLEOTIDE SEQUENCE</scope>
</reference>
<evidence type="ECO:0000256" key="1">
    <source>
        <dbReference type="SAM" id="MobiDB-lite"/>
    </source>
</evidence>
<gene>
    <name evidence="2" type="ORF">DARMORV10_A07P20780.1</name>
</gene>
<feature type="region of interest" description="Disordered" evidence="1">
    <location>
        <begin position="74"/>
        <end position="98"/>
    </location>
</feature>
<evidence type="ECO:0000313" key="2">
    <source>
        <dbReference type="EMBL" id="CAF2167573.1"/>
    </source>
</evidence>
<proteinExistence type="predicted"/>
<sequence>MVNASEVIKVKTLTIREIFAFLKQEQAQANGDIGAHHEMPTPQCLLDIIGQTHKFRVKFPGASVACESALGSTCSGGPSCEASAPNSAIGEKEVCKTQ</sequence>
<dbReference type="EMBL" id="HG994361">
    <property type="protein sequence ID" value="CAF2167573.1"/>
    <property type="molecule type" value="Genomic_DNA"/>
</dbReference>
<dbReference type="AlphaFoldDB" id="A0A816YS20"/>